<dbReference type="EMBL" id="VHSG01000005">
    <property type="protein sequence ID" value="TQV84773.1"/>
    <property type="molecule type" value="Genomic_DNA"/>
</dbReference>
<evidence type="ECO:0000256" key="1">
    <source>
        <dbReference type="SAM" id="Phobius"/>
    </source>
</evidence>
<proteinExistence type="predicted"/>
<reference evidence="2 3" key="1">
    <citation type="submission" date="2019-06" db="EMBL/GenBank/DDBJ databases">
        <title>Whole genome sequence for Cellvibrionaceae sp. R142.</title>
        <authorList>
            <person name="Wang G."/>
        </authorList>
    </citation>
    <scope>NUCLEOTIDE SEQUENCE [LARGE SCALE GENOMIC DNA]</scope>
    <source>
        <strain evidence="2 3">R142</strain>
    </source>
</reference>
<sequence length="70" mass="7724">MDNYEKIGYSLLAIIAALYLAAMLFGIVAAFPYGIIGLVLLGGVGVLLLKVVRERLNNKEDDYYSKKVDK</sequence>
<feature type="transmembrane region" description="Helical" evidence="1">
    <location>
        <begin position="33"/>
        <end position="52"/>
    </location>
</feature>
<comment type="caution">
    <text evidence="2">The sequence shown here is derived from an EMBL/GenBank/DDBJ whole genome shotgun (WGS) entry which is preliminary data.</text>
</comment>
<organism evidence="2 3">
    <name type="scientific">Exilibacterium tricleocarpae</name>
    <dbReference type="NCBI Taxonomy" id="2591008"/>
    <lineage>
        <taxon>Bacteria</taxon>
        <taxon>Pseudomonadati</taxon>
        <taxon>Pseudomonadota</taxon>
        <taxon>Gammaproteobacteria</taxon>
        <taxon>Cellvibrionales</taxon>
        <taxon>Cellvibrionaceae</taxon>
        <taxon>Exilibacterium</taxon>
    </lineage>
</organism>
<keyword evidence="1" id="KW-0472">Membrane</keyword>
<name>A0A545U5U0_9GAMM</name>
<dbReference type="RefSeq" id="WP_142902978.1">
    <property type="nucleotide sequence ID" value="NZ_ML660088.1"/>
</dbReference>
<gene>
    <name evidence="2" type="ORF">FKG94_04435</name>
</gene>
<evidence type="ECO:0000313" key="3">
    <source>
        <dbReference type="Proteomes" id="UP000319732"/>
    </source>
</evidence>
<keyword evidence="1" id="KW-0812">Transmembrane</keyword>
<dbReference type="Proteomes" id="UP000319732">
    <property type="component" value="Unassembled WGS sequence"/>
</dbReference>
<protein>
    <submittedName>
        <fullName evidence="2">Uncharacterized protein</fullName>
    </submittedName>
</protein>
<evidence type="ECO:0000313" key="2">
    <source>
        <dbReference type="EMBL" id="TQV84773.1"/>
    </source>
</evidence>
<keyword evidence="3" id="KW-1185">Reference proteome</keyword>
<keyword evidence="1" id="KW-1133">Transmembrane helix</keyword>
<dbReference type="AlphaFoldDB" id="A0A545U5U0"/>
<feature type="transmembrane region" description="Helical" evidence="1">
    <location>
        <begin position="7"/>
        <end position="27"/>
    </location>
</feature>
<accession>A0A545U5U0</accession>